<name>A0ABP9KF34_9SPHN</name>
<keyword evidence="3" id="KW-1185">Reference proteome</keyword>
<keyword evidence="1" id="KW-0472">Membrane</keyword>
<keyword evidence="1" id="KW-1133">Transmembrane helix</keyword>
<dbReference type="PANTHER" id="PTHR32251">
    <property type="entry name" value="3-OXO-5-ALPHA-STEROID 4-DEHYDROGENASE"/>
    <property type="match status" value="1"/>
</dbReference>
<comment type="caution">
    <text evidence="2">The sequence shown here is derived from an EMBL/GenBank/DDBJ whole genome shotgun (WGS) entry which is preliminary data.</text>
</comment>
<evidence type="ECO:0000313" key="2">
    <source>
        <dbReference type="EMBL" id="GAA5055482.1"/>
    </source>
</evidence>
<feature type="transmembrane region" description="Helical" evidence="1">
    <location>
        <begin position="6"/>
        <end position="27"/>
    </location>
</feature>
<feature type="transmembrane region" description="Helical" evidence="1">
    <location>
        <begin position="139"/>
        <end position="157"/>
    </location>
</feature>
<dbReference type="InterPro" id="IPR010721">
    <property type="entry name" value="UstE-like"/>
</dbReference>
<dbReference type="RefSeq" id="WP_346032886.1">
    <property type="nucleotide sequence ID" value="NZ_BAABHV010000010.1"/>
</dbReference>
<dbReference type="Pfam" id="PF06966">
    <property type="entry name" value="DUF1295"/>
    <property type="match status" value="1"/>
</dbReference>
<evidence type="ECO:0000256" key="1">
    <source>
        <dbReference type="SAM" id="Phobius"/>
    </source>
</evidence>
<protein>
    <submittedName>
        <fullName evidence="2">DUF1295 domain-containing protein</fullName>
    </submittedName>
</protein>
<dbReference type="PROSITE" id="PS50244">
    <property type="entry name" value="S5A_REDUCTASE"/>
    <property type="match status" value="1"/>
</dbReference>
<gene>
    <name evidence="2" type="ORF">GCM10023208_19400</name>
</gene>
<dbReference type="Proteomes" id="UP001500518">
    <property type="component" value="Unassembled WGS sequence"/>
</dbReference>
<feature type="transmembrane region" description="Helical" evidence="1">
    <location>
        <begin position="194"/>
        <end position="215"/>
    </location>
</feature>
<evidence type="ECO:0000313" key="3">
    <source>
        <dbReference type="Proteomes" id="UP001500518"/>
    </source>
</evidence>
<accession>A0ABP9KF34</accession>
<dbReference type="PANTHER" id="PTHR32251:SF17">
    <property type="entry name" value="STEROID 5-ALPHA REDUCTASE C-TERMINAL DOMAIN-CONTAINING PROTEIN"/>
    <property type="match status" value="1"/>
</dbReference>
<dbReference type="Gene3D" id="1.20.120.1630">
    <property type="match status" value="1"/>
</dbReference>
<reference evidence="3" key="1">
    <citation type="journal article" date="2019" name="Int. J. Syst. Evol. Microbiol.">
        <title>The Global Catalogue of Microorganisms (GCM) 10K type strain sequencing project: providing services to taxonomists for standard genome sequencing and annotation.</title>
        <authorList>
            <consortium name="The Broad Institute Genomics Platform"/>
            <consortium name="The Broad Institute Genome Sequencing Center for Infectious Disease"/>
            <person name="Wu L."/>
            <person name="Ma J."/>
        </authorList>
    </citation>
    <scope>NUCLEOTIDE SEQUENCE [LARGE SCALE GENOMIC DNA]</scope>
    <source>
        <strain evidence="3">JCM 18014</strain>
    </source>
</reference>
<keyword evidence="1" id="KW-0812">Transmembrane</keyword>
<organism evidence="2 3">
    <name type="scientific">Erythrobacter westpacificensis</name>
    <dbReference type="NCBI Taxonomy" id="1055231"/>
    <lineage>
        <taxon>Bacteria</taxon>
        <taxon>Pseudomonadati</taxon>
        <taxon>Pseudomonadota</taxon>
        <taxon>Alphaproteobacteria</taxon>
        <taxon>Sphingomonadales</taxon>
        <taxon>Erythrobacteraceae</taxon>
        <taxon>Erythrobacter/Porphyrobacter group</taxon>
        <taxon>Erythrobacter</taxon>
    </lineage>
</organism>
<feature type="transmembrane region" description="Helical" evidence="1">
    <location>
        <begin position="34"/>
        <end position="51"/>
    </location>
</feature>
<feature type="transmembrane region" description="Helical" evidence="1">
    <location>
        <begin position="57"/>
        <end position="76"/>
    </location>
</feature>
<sequence>MLDTLLQNGLVLLVFMLAAWIASAIIGKVSFVDGLWGLTIAALALLSFLSAESGEAHLVLMLMVVIWGVRLGVHLLRRFNRNGEDARYRTMLPSPDAGMAYAVAALKKVFLLQAALIMLVSSPAQVGILAAWEGQYLPLLGWPGIALYAVGLFFEWVGDWQLARFKADPSNEGKVMDEGLWRYTRHPNYFGDACVWWGIFIVALSIAPGAVIWTLPGPLFLTFTLVKWSGAGMTEDAMRDKYGEDFARYAERTSAFIPAPPKLKEQHGG</sequence>
<dbReference type="EMBL" id="BAABHV010000010">
    <property type="protein sequence ID" value="GAA5055482.1"/>
    <property type="molecule type" value="Genomic_DNA"/>
</dbReference>
<proteinExistence type="predicted"/>